<evidence type="ECO:0000259" key="4">
    <source>
        <dbReference type="PROSITE" id="PS01124"/>
    </source>
</evidence>
<dbReference type="SUPFAM" id="SSF46689">
    <property type="entry name" value="Homeodomain-like"/>
    <property type="match status" value="2"/>
</dbReference>
<dbReference type="InterPro" id="IPR020449">
    <property type="entry name" value="Tscrpt_reg_AraC-type_HTH"/>
</dbReference>
<evidence type="ECO:0000313" key="6">
    <source>
        <dbReference type="Proteomes" id="UP000615234"/>
    </source>
</evidence>
<dbReference type="SUPFAM" id="SSF51215">
    <property type="entry name" value="Regulatory protein AraC"/>
    <property type="match status" value="1"/>
</dbReference>
<keyword evidence="1" id="KW-0805">Transcription regulation</keyword>
<keyword evidence="2" id="KW-0238">DNA-binding</keyword>
<name>A0A8I0AMW8_9FIRM</name>
<dbReference type="InterPro" id="IPR037923">
    <property type="entry name" value="HTH-like"/>
</dbReference>
<accession>A0A8I0AMW8</accession>
<dbReference type="GO" id="GO:0043565">
    <property type="term" value="F:sequence-specific DNA binding"/>
    <property type="evidence" value="ECO:0007669"/>
    <property type="project" value="InterPro"/>
</dbReference>
<dbReference type="InterPro" id="IPR018060">
    <property type="entry name" value="HTH_AraC"/>
</dbReference>
<dbReference type="SMART" id="SM00342">
    <property type="entry name" value="HTH_ARAC"/>
    <property type="match status" value="1"/>
</dbReference>
<evidence type="ECO:0000256" key="1">
    <source>
        <dbReference type="ARBA" id="ARBA00023015"/>
    </source>
</evidence>
<dbReference type="AlphaFoldDB" id="A0A8I0AMW8"/>
<evidence type="ECO:0000313" key="5">
    <source>
        <dbReference type="EMBL" id="MBC5661623.1"/>
    </source>
</evidence>
<dbReference type="Pfam" id="PF12833">
    <property type="entry name" value="HTH_18"/>
    <property type="match status" value="1"/>
</dbReference>
<dbReference type="Gene3D" id="2.60.120.280">
    <property type="entry name" value="Regulatory protein AraC"/>
    <property type="match status" value="1"/>
</dbReference>
<comment type="caution">
    <text evidence="5">The sequence shown here is derived from an EMBL/GenBank/DDBJ whole genome shotgun (WGS) entry which is preliminary data.</text>
</comment>
<keyword evidence="6" id="KW-1185">Reference proteome</keyword>
<evidence type="ECO:0000256" key="2">
    <source>
        <dbReference type="ARBA" id="ARBA00023125"/>
    </source>
</evidence>
<dbReference type="EMBL" id="JACOOX010000001">
    <property type="protein sequence ID" value="MBC5661623.1"/>
    <property type="molecule type" value="Genomic_DNA"/>
</dbReference>
<gene>
    <name evidence="5" type="ORF">H8S09_01735</name>
</gene>
<dbReference type="RefSeq" id="WP_186847268.1">
    <property type="nucleotide sequence ID" value="NZ_JACOOX010000001.1"/>
</dbReference>
<reference evidence="5 6" key="1">
    <citation type="submission" date="2020-08" db="EMBL/GenBank/DDBJ databases">
        <title>Genome public.</title>
        <authorList>
            <person name="Liu C."/>
            <person name="Sun Q."/>
        </authorList>
    </citation>
    <scope>NUCLEOTIDE SEQUENCE [LARGE SCALE GENOMIC DNA]</scope>
    <source>
        <strain evidence="5 6">NSJ-10</strain>
    </source>
</reference>
<dbReference type="PANTHER" id="PTHR43280">
    <property type="entry name" value="ARAC-FAMILY TRANSCRIPTIONAL REGULATOR"/>
    <property type="match status" value="1"/>
</dbReference>
<dbReference type="Gene3D" id="1.10.10.60">
    <property type="entry name" value="Homeodomain-like"/>
    <property type="match status" value="2"/>
</dbReference>
<dbReference type="PANTHER" id="PTHR43280:SF28">
    <property type="entry name" value="HTH-TYPE TRANSCRIPTIONAL ACTIVATOR RHAS"/>
    <property type="match status" value="1"/>
</dbReference>
<dbReference type="Proteomes" id="UP000615234">
    <property type="component" value="Unassembled WGS sequence"/>
</dbReference>
<dbReference type="PRINTS" id="PR00032">
    <property type="entry name" value="HTHARAC"/>
</dbReference>
<feature type="domain" description="HTH araC/xylS-type" evidence="4">
    <location>
        <begin position="185"/>
        <end position="283"/>
    </location>
</feature>
<dbReference type="PROSITE" id="PS01124">
    <property type="entry name" value="HTH_ARAC_FAMILY_2"/>
    <property type="match status" value="1"/>
</dbReference>
<evidence type="ECO:0000256" key="3">
    <source>
        <dbReference type="ARBA" id="ARBA00023163"/>
    </source>
</evidence>
<protein>
    <submittedName>
        <fullName evidence="5">Helix-turn-helix transcriptional regulator</fullName>
    </submittedName>
</protein>
<keyword evidence="3" id="KW-0804">Transcription</keyword>
<proteinExistence type="predicted"/>
<organism evidence="5 6">
    <name type="scientific">Coprococcus hominis</name>
    <name type="common">ex Liu et al. 2022</name>
    <dbReference type="NCBI Taxonomy" id="2763039"/>
    <lineage>
        <taxon>Bacteria</taxon>
        <taxon>Bacillati</taxon>
        <taxon>Bacillota</taxon>
        <taxon>Clostridia</taxon>
        <taxon>Lachnospirales</taxon>
        <taxon>Lachnospiraceae</taxon>
        <taxon>Coprococcus</taxon>
    </lineage>
</organism>
<dbReference type="Pfam" id="PF02311">
    <property type="entry name" value="AraC_binding"/>
    <property type="match status" value="1"/>
</dbReference>
<dbReference type="InterPro" id="IPR003313">
    <property type="entry name" value="AraC-bd"/>
</dbReference>
<sequence length="288" mass="34291">MYINTGYLNHSYLDFKDKRRPLIVGSCGTYRLSGDPKMPTYRPKGRQDYQIIYIASGLGHFHFDKAENETIVPAGNMVLYRPKELQKYEYYGADKTEVYWIHFTGSDVKNLLRKYGFKDNRRVFPVGSSLEYEHIFKQIILELQRCQDDYEEMLALLLTRLLIVFKRELSREHILKNEYLDREMDYAVSYFNENYNKDISIEQYAESRGMSVSWFIRNFKKYTGMTPMQFIVSRRINNAQLLLEQTNYSINEIAKVVGYDNQLYFSRLFRKQKGFSPSQYRKRGAHTV</sequence>
<dbReference type="GO" id="GO:0003700">
    <property type="term" value="F:DNA-binding transcription factor activity"/>
    <property type="evidence" value="ECO:0007669"/>
    <property type="project" value="InterPro"/>
</dbReference>
<dbReference type="InterPro" id="IPR009057">
    <property type="entry name" value="Homeodomain-like_sf"/>
</dbReference>